<protein>
    <recommendedName>
        <fullName evidence="2">Transposase</fullName>
    </recommendedName>
</protein>
<name>A0AAU2GTK3_9ACTN</name>
<reference evidence="1" key="1">
    <citation type="submission" date="2022-10" db="EMBL/GenBank/DDBJ databases">
        <title>The complete genomes of actinobacterial strains from the NBC collection.</title>
        <authorList>
            <person name="Joergensen T.S."/>
            <person name="Alvarez Arevalo M."/>
            <person name="Sterndorff E.B."/>
            <person name="Faurdal D."/>
            <person name="Vuksanovic O."/>
            <person name="Mourched A.-S."/>
            <person name="Charusanti P."/>
            <person name="Shaw S."/>
            <person name="Blin K."/>
            <person name="Weber T."/>
        </authorList>
    </citation>
    <scope>NUCLEOTIDE SEQUENCE</scope>
    <source>
        <strain evidence="1">NBC_00060</strain>
    </source>
</reference>
<organism evidence="1">
    <name type="scientific">Streptomyces sp. NBC_00060</name>
    <dbReference type="NCBI Taxonomy" id="2975636"/>
    <lineage>
        <taxon>Bacteria</taxon>
        <taxon>Bacillati</taxon>
        <taxon>Actinomycetota</taxon>
        <taxon>Actinomycetes</taxon>
        <taxon>Kitasatosporales</taxon>
        <taxon>Streptomycetaceae</taxon>
        <taxon>Streptomyces</taxon>
    </lineage>
</organism>
<evidence type="ECO:0000313" key="1">
    <source>
        <dbReference type="EMBL" id="WTU39126.1"/>
    </source>
</evidence>
<dbReference type="EMBL" id="CP108253">
    <property type="protein sequence ID" value="WTU39126.1"/>
    <property type="molecule type" value="Genomic_DNA"/>
</dbReference>
<gene>
    <name evidence="1" type="ORF">OHV25_05795</name>
</gene>
<sequence>MVAQQVSNLVSDLVSEQGRPQRGIITDRHHRPSPPTDAIGPLVAALVSMVSVEDAIATFRTEVRVRPQYVYALGNLTS</sequence>
<evidence type="ECO:0008006" key="2">
    <source>
        <dbReference type="Google" id="ProtNLM"/>
    </source>
</evidence>
<dbReference type="AlphaFoldDB" id="A0AAU2GTK3"/>
<proteinExistence type="predicted"/>
<accession>A0AAU2GTK3</accession>